<dbReference type="InterPro" id="IPR050179">
    <property type="entry name" value="Trans_hexapeptide_repeat"/>
</dbReference>
<reference evidence="2 3" key="1">
    <citation type="submission" date="2016-09" db="EMBL/GenBank/DDBJ databases">
        <title>The complete genome sequences of Rhizobium gallicum, symbiovars gallicum and phaseoli, symbionts associated to common bean (Phaseolus vulgaris).</title>
        <authorList>
            <person name="Bustos P."/>
            <person name="Santamaria R.I."/>
            <person name="Perez-Carrascal O.M."/>
            <person name="Juarez S."/>
            <person name="Lozano L."/>
            <person name="Martinez-Flores I."/>
            <person name="Martinez-Romero E."/>
            <person name="Cevallos M."/>
            <person name="Romero D."/>
            <person name="Davila G."/>
            <person name="Gonzalez V."/>
        </authorList>
    </citation>
    <scope>NUCLEOTIDE SEQUENCE [LARGE SCALE GENOMIC DNA]</scope>
    <source>
        <strain evidence="2 3">IE4872</strain>
    </source>
</reference>
<dbReference type="Gene3D" id="2.160.10.10">
    <property type="entry name" value="Hexapeptide repeat proteins"/>
    <property type="match status" value="1"/>
</dbReference>
<gene>
    <name evidence="2" type="ORF">IE4872_CH03223</name>
</gene>
<proteinExistence type="inferred from homology"/>
<dbReference type="CDD" id="cd03349">
    <property type="entry name" value="LbH_XAT"/>
    <property type="match status" value="1"/>
</dbReference>
<dbReference type="Proteomes" id="UP000184749">
    <property type="component" value="Chromosome"/>
</dbReference>
<accession>A0A1L5NLR0</accession>
<keyword evidence="2" id="KW-0808">Transferase</keyword>
<protein>
    <submittedName>
        <fullName evidence="2">O-acetyltransferase LpxA-like protein</fullName>
    </submittedName>
</protein>
<sequence>MGGPARVKLGIGTTRPVLSLEPFIQFRAGAYDVRSIGAFTYLGSERSYYRHIDSIGRFCSLGPDITTGAAEHSTSTLSTHSMFTGQWNRTWPELFSDFGLTEEQTAVGNAALQAELKHKAKRIVIGNDVWMGDGVYVSRGITIGDGAVIAARSVVTKDVPPYAIVGGIPAKVIRLRFDEETVSRLLNIRWWDYGPAILAGVDWSSPTDCLDILEGRINAGAKKYRPQCLIVQPDDTFEIR</sequence>
<name>A0A1L5NLR0_9HYPH</name>
<organism evidence="2 3">
    <name type="scientific">Rhizobium gallicum</name>
    <dbReference type="NCBI Taxonomy" id="56730"/>
    <lineage>
        <taxon>Bacteria</taxon>
        <taxon>Pseudomonadati</taxon>
        <taxon>Pseudomonadota</taxon>
        <taxon>Alphaproteobacteria</taxon>
        <taxon>Hyphomicrobiales</taxon>
        <taxon>Rhizobiaceae</taxon>
        <taxon>Rhizobium/Agrobacterium group</taxon>
        <taxon>Rhizobium</taxon>
    </lineage>
</organism>
<dbReference type="PANTHER" id="PTHR43300">
    <property type="entry name" value="ACETYLTRANSFERASE"/>
    <property type="match status" value="1"/>
</dbReference>
<dbReference type="STRING" id="56730.IE4872_CH03223"/>
<evidence type="ECO:0000313" key="2">
    <source>
        <dbReference type="EMBL" id="APO68823.1"/>
    </source>
</evidence>
<dbReference type="Pfam" id="PF00132">
    <property type="entry name" value="Hexapep"/>
    <property type="match status" value="1"/>
</dbReference>
<dbReference type="InterPro" id="IPR001451">
    <property type="entry name" value="Hexapep"/>
</dbReference>
<dbReference type="SUPFAM" id="SSF51161">
    <property type="entry name" value="Trimeric LpxA-like enzymes"/>
    <property type="match status" value="1"/>
</dbReference>
<dbReference type="GO" id="GO:0016740">
    <property type="term" value="F:transferase activity"/>
    <property type="evidence" value="ECO:0007669"/>
    <property type="project" value="UniProtKB-KW"/>
</dbReference>
<dbReference type="PANTHER" id="PTHR43300:SF11">
    <property type="entry name" value="ACETYLTRANSFERASE RV3034C-RELATED"/>
    <property type="match status" value="1"/>
</dbReference>
<evidence type="ECO:0000313" key="3">
    <source>
        <dbReference type="Proteomes" id="UP000184749"/>
    </source>
</evidence>
<evidence type="ECO:0000256" key="1">
    <source>
        <dbReference type="ARBA" id="ARBA00007274"/>
    </source>
</evidence>
<comment type="similarity">
    <text evidence="1">Belongs to the transferase hexapeptide repeat family.</text>
</comment>
<dbReference type="InterPro" id="IPR011004">
    <property type="entry name" value="Trimer_LpxA-like_sf"/>
</dbReference>
<dbReference type="AlphaFoldDB" id="A0A1L5NLR0"/>
<dbReference type="EMBL" id="CP017101">
    <property type="protein sequence ID" value="APO68823.1"/>
    <property type="molecule type" value="Genomic_DNA"/>
</dbReference>